<dbReference type="SUPFAM" id="SSF53850">
    <property type="entry name" value="Periplasmic binding protein-like II"/>
    <property type="match status" value="1"/>
</dbReference>
<dbReference type="RefSeq" id="WP_195170428.1">
    <property type="nucleotide sequence ID" value="NZ_CP062983.1"/>
</dbReference>
<sequence>MRKFALLTLLTALLVGLVPVSAQDDVTTVRFWTAPDPNQEVFWAEAVEQWNTENPTIQIEWQPIPTGASSEEVILNAIATGTAPDISNNIFSGFAAQMAESGAAVALDEQFDDFWDVVEGRQMRSIVENGWSLNDHYYVLPQYSNAMQYWWNLDLVEQAGFSAENPPRTYSDVAAVAEAISDGDTYAIGFPGPANWWDRWFGFITLYYAAAGGQPYLDLANGEVLFDNDAGYAVASFMDEMFANGWAPTDTTLVDPLQEGIVAGFVMGPWAIASTAENYPDLRYVITPPPVPDDYPADEPIYTFADAKGFVMYQQSEVKEEAWQFLKWLLGDPELDMRWLDLTGLPPVREDLTTNELFTTYLEANPEIATYASQIPYAVPPALSSATIPIQRIMGRELTEPIWQQTIFPDEAIDNAAGAIEDYFALGS</sequence>
<dbReference type="KEGG" id="pmet:G4Y79_22175"/>
<dbReference type="AlphaFoldDB" id="A0A7S8E8J8"/>
<dbReference type="PANTHER" id="PTHR43649:SF13">
    <property type="entry name" value="CARBOHYDRATE ABC TRANSPORTER SUBSTRATE-BINDING PROTEIN"/>
    <property type="match status" value="1"/>
</dbReference>
<dbReference type="Proteomes" id="UP000594468">
    <property type="component" value="Chromosome"/>
</dbReference>
<dbReference type="PANTHER" id="PTHR43649">
    <property type="entry name" value="ARABINOSE-BINDING PROTEIN-RELATED"/>
    <property type="match status" value="1"/>
</dbReference>
<accession>A0A7S8E8J8</accession>
<organism evidence="2 3">
    <name type="scientific">Phototrophicus methaneseepsis</name>
    <dbReference type="NCBI Taxonomy" id="2710758"/>
    <lineage>
        <taxon>Bacteria</taxon>
        <taxon>Bacillati</taxon>
        <taxon>Chloroflexota</taxon>
        <taxon>Candidatus Thermofontia</taxon>
        <taxon>Phototrophicales</taxon>
        <taxon>Phototrophicaceae</taxon>
        <taxon>Phototrophicus</taxon>
    </lineage>
</organism>
<feature type="chain" id="PRO_5032430016" evidence="1">
    <location>
        <begin position="23"/>
        <end position="428"/>
    </location>
</feature>
<keyword evidence="3" id="KW-1185">Reference proteome</keyword>
<dbReference type="EMBL" id="CP062983">
    <property type="protein sequence ID" value="QPC82359.1"/>
    <property type="molecule type" value="Genomic_DNA"/>
</dbReference>
<dbReference type="Pfam" id="PF13416">
    <property type="entry name" value="SBP_bac_8"/>
    <property type="match status" value="1"/>
</dbReference>
<dbReference type="InterPro" id="IPR050490">
    <property type="entry name" value="Bact_solute-bd_prot1"/>
</dbReference>
<feature type="signal peptide" evidence="1">
    <location>
        <begin position="1"/>
        <end position="22"/>
    </location>
</feature>
<evidence type="ECO:0000313" key="2">
    <source>
        <dbReference type="EMBL" id="QPC82359.1"/>
    </source>
</evidence>
<name>A0A7S8E8J8_9CHLR</name>
<gene>
    <name evidence="2" type="ORF">G4Y79_22175</name>
</gene>
<keyword evidence="1" id="KW-0732">Signal</keyword>
<dbReference type="Gene3D" id="3.40.190.10">
    <property type="entry name" value="Periplasmic binding protein-like II"/>
    <property type="match status" value="2"/>
</dbReference>
<evidence type="ECO:0000313" key="3">
    <source>
        <dbReference type="Proteomes" id="UP000594468"/>
    </source>
</evidence>
<protein>
    <submittedName>
        <fullName evidence="2">Extracellular solute-binding protein</fullName>
    </submittedName>
</protein>
<reference evidence="2 3" key="1">
    <citation type="submission" date="2020-02" db="EMBL/GenBank/DDBJ databases">
        <authorList>
            <person name="Zheng R.K."/>
            <person name="Sun C.M."/>
        </authorList>
    </citation>
    <scope>NUCLEOTIDE SEQUENCE [LARGE SCALE GENOMIC DNA]</scope>
    <source>
        <strain evidence="3">rifampicinis</strain>
    </source>
</reference>
<dbReference type="InterPro" id="IPR006059">
    <property type="entry name" value="SBP"/>
</dbReference>
<proteinExistence type="predicted"/>
<evidence type="ECO:0000256" key="1">
    <source>
        <dbReference type="SAM" id="SignalP"/>
    </source>
</evidence>